<dbReference type="GO" id="GO:0005737">
    <property type="term" value="C:cytoplasm"/>
    <property type="evidence" value="ECO:0007669"/>
    <property type="project" value="TreeGrafter"/>
</dbReference>
<dbReference type="RefSeq" id="WP_006747092.1">
    <property type="nucleotide sequence ID" value="NZ_CP007029.1"/>
</dbReference>
<proteinExistence type="predicted"/>
<reference evidence="1 2" key="1">
    <citation type="submission" date="2013-12" db="EMBL/GenBank/DDBJ databases">
        <authorList>
            <consortium name="DOE Joint Genome Institute"/>
            <person name="Muyzer G."/>
            <person name="Huntemann M."/>
            <person name="Han J."/>
            <person name="Chen A."/>
            <person name="Kyrpides N."/>
            <person name="Mavromatis K."/>
            <person name="Markowitz V."/>
            <person name="Palaniappan K."/>
            <person name="Ivanova N."/>
            <person name="Schaumberg A."/>
            <person name="Pati A."/>
            <person name="Liolios K."/>
            <person name="Nordberg H.P."/>
            <person name="Cantor M.N."/>
            <person name="Hua S.X."/>
            <person name="Woyke T."/>
        </authorList>
    </citation>
    <scope>NUCLEOTIDE SEQUENCE [LARGE SCALE GENOMIC DNA]</scope>
    <source>
        <strain evidence="1 2">ARh 1</strain>
    </source>
</reference>
<dbReference type="CDD" id="cd07067">
    <property type="entry name" value="HP_PGM_like"/>
    <property type="match status" value="1"/>
</dbReference>
<name>W0DR82_9GAMM</name>
<dbReference type="GO" id="GO:0016791">
    <property type="term" value="F:phosphatase activity"/>
    <property type="evidence" value="ECO:0007669"/>
    <property type="project" value="TreeGrafter"/>
</dbReference>
<dbReference type="OrthoDB" id="9783269at2"/>
<dbReference type="PANTHER" id="PTHR48100">
    <property type="entry name" value="BROAD-SPECIFICITY PHOSPHATASE YOR283W-RELATED"/>
    <property type="match status" value="1"/>
</dbReference>
<dbReference type="KEGG" id="tti:THITH_14960"/>
<evidence type="ECO:0000313" key="1">
    <source>
        <dbReference type="EMBL" id="AHE99365.1"/>
    </source>
</evidence>
<dbReference type="SMART" id="SM00855">
    <property type="entry name" value="PGAM"/>
    <property type="match status" value="1"/>
</dbReference>
<protein>
    <submittedName>
        <fullName evidence="1">Alpha-ribazole-5'-phosphate phosphatase</fullName>
    </submittedName>
</protein>
<dbReference type="HOGENOM" id="CLU_033323_8_2_6"/>
<evidence type="ECO:0000313" key="2">
    <source>
        <dbReference type="Proteomes" id="UP000005289"/>
    </source>
</evidence>
<dbReference type="STRING" id="713585.THITH_14960"/>
<dbReference type="Gene3D" id="3.40.50.1240">
    <property type="entry name" value="Phosphoglycerate mutase-like"/>
    <property type="match status" value="1"/>
</dbReference>
<keyword evidence="2" id="KW-1185">Reference proteome</keyword>
<dbReference type="Proteomes" id="UP000005289">
    <property type="component" value="Chromosome"/>
</dbReference>
<dbReference type="AlphaFoldDB" id="W0DR82"/>
<dbReference type="SUPFAM" id="SSF53254">
    <property type="entry name" value="Phosphoglycerate mutase-like"/>
    <property type="match status" value="1"/>
</dbReference>
<dbReference type="PANTHER" id="PTHR48100:SF1">
    <property type="entry name" value="HISTIDINE PHOSPHATASE FAMILY PROTEIN-RELATED"/>
    <property type="match status" value="1"/>
</dbReference>
<dbReference type="InterPro" id="IPR013078">
    <property type="entry name" value="His_Pase_superF_clade-1"/>
</dbReference>
<dbReference type="InterPro" id="IPR050275">
    <property type="entry name" value="PGM_Phosphatase"/>
</dbReference>
<accession>W0DR82</accession>
<organism evidence="1 2">
    <name type="scientific">Thioalkalivibrio paradoxus ARh 1</name>
    <dbReference type="NCBI Taxonomy" id="713585"/>
    <lineage>
        <taxon>Bacteria</taxon>
        <taxon>Pseudomonadati</taxon>
        <taxon>Pseudomonadota</taxon>
        <taxon>Gammaproteobacteria</taxon>
        <taxon>Chromatiales</taxon>
        <taxon>Ectothiorhodospiraceae</taxon>
        <taxon>Thioalkalivibrio</taxon>
    </lineage>
</organism>
<sequence>MNVTLLRHGATARPGVYAGRLDVPLAAAGRAAMWQATRGLQVQRVVSSPLSRCRLFAEALAERHGWPLTVEPAWREMDFGDWEGRTAAEILAQAPEALEAFWRDPETHAPPGGEGLADLRRRVLAAWERRPRDADLLIITHGGPMRLLFQHLLGLPCESLWRLELHPAARIDFVLDEVGARLTQFDCGKGH</sequence>
<dbReference type="InterPro" id="IPR029033">
    <property type="entry name" value="His_PPase_superfam"/>
</dbReference>
<dbReference type="Pfam" id="PF00300">
    <property type="entry name" value="His_Phos_1"/>
    <property type="match status" value="1"/>
</dbReference>
<gene>
    <name evidence="1" type="ORF">THITH_14960</name>
</gene>
<dbReference type="EMBL" id="CP007029">
    <property type="protein sequence ID" value="AHE99365.1"/>
    <property type="molecule type" value="Genomic_DNA"/>
</dbReference>